<dbReference type="EMBL" id="LGRX02010831">
    <property type="protein sequence ID" value="KAK3269623.1"/>
    <property type="molecule type" value="Genomic_DNA"/>
</dbReference>
<organism evidence="2 3">
    <name type="scientific">Cymbomonas tetramitiformis</name>
    <dbReference type="NCBI Taxonomy" id="36881"/>
    <lineage>
        <taxon>Eukaryota</taxon>
        <taxon>Viridiplantae</taxon>
        <taxon>Chlorophyta</taxon>
        <taxon>Pyramimonadophyceae</taxon>
        <taxon>Pyramimonadales</taxon>
        <taxon>Pyramimonadaceae</taxon>
        <taxon>Cymbomonas</taxon>
    </lineage>
</organism>
<feature type="compositionally biased region" description="Basic and acidic residues" evidence="1">
    <location>
        <begin position="70"/>
        <end position="80"/>
    </location>
</feature>
<evidence type="ECO:0000256" key="1">
    <source>
        <dbReference type="SAM" id="MobiDB-lite"/>
    </source>
</evidence>
<dbReference type="AlphaFoldDB" id="A0AAE0G150"/>
<evidence type="ECO:0000313" key="3">
    <source>
        <dbReference type="Proteomes" id="UP001190700"/>
    </source>
</evidence>
<reference evidence="2 3" key="1">
    <citation type="journal article" date="2015" name="Genome Biol. Evol.">
        <title>Comparative Genomics of a Bacterivorous Green Alga Reveals Evolutionary Causalities and Consequences of Phago-Mixotrophic Mode of Nutrition.</title>
        <authorList>
            <person name="Burns J.A."/>
            <person name="Paasch A."/>
            <person name="Narechania A."/>
            <person name="Kim E."/>
        </authorList>
    </citation>
    <scope>NUCLEOTIDE SEQUENCE [LARGE SCALE GENOMIC DNA]</scope>
    <source>
        <strain evidence="2 3">PLY_AMNH</strain>
    </source>
</reference>
<feature type="non-terminal residue" evidence="2">
    <location>
        <position position="1"/>
    </location>
</feature>
<sequence length="112" mass="11979">YLFCDKACAQAAKQSHVEPCKMKRLEAGFDVTFLRDVKEKAKHMIPEKAGGSCTYTPAGGWGQATMPKPKPKDSGTKKELSGPPPPKVVKAKGEAAPENKKASGVRLLAGLR</sequence>
<protein>
    <submittedName>
        <fullName evidence="2">Uncharacterized protein</fullName>
    </submittedName>
</protein>
<accession>A0AAE0G150</accession>
<feature type="region of interest" description="Disordered" evidence="1">
    <location>
        <begin position="56"/>
        <end position="112"/>
    </location>
</feature>
<gene>
    <name evidence="2" type="ORF">CYMTET_21942</name>
</gene>
<name>A0AAE0G150_9CHLO</name>
<evidence type="ECO:0000313" key="2">
    <source>
        <dbReference type="EMBL" id="KAK3269623.1"/>
    </source>
</evidence>
<dbReference type="Proteomes" id="UP001190700">
    <property type="component" value="Unassembled WGS sequence"/>
</dbReference>
<feature type="compositionally biased region" description="Basic and acidic residues" evidence="1">
    <location>
        <begin position="91"/>
        <end position="101"/>
    </location>
</feature>
<comment type="caution">
    <text evidence="2">The sequence shown here is derived from an EMBL/GenBank/DDBJ whole genome shotgun (WGS) entry which is preliminary data.</text>
</comment>
<proteinExistence type="predicted"/>
<keyword evidence="3" id="KW-1185">Reference proteome</keyword>